<dbReference type="AlphaFoldDB" id="C8X3V4"/>
<gene>
    <name evidence="3" type="ordered locus">Dret_1817</name>
</gene>
<dbReference type="Gene3D" id="3.40.50.1240">
    <property type="entry name" value="Phosphoglycerate mutase-like"/>
    <property type="match status" value="1"/>
</dbReference>
<accession>C8X3V4</accession>
<evidence type="ECO:0000256" key="1">
    <source>
        <dbReference type="PIRSR" id="PIRSR613078-1"/>
    </source>
</evidence>
<dbReference type="RefSeq" id="WP_015752244.1">
    <property type="nucleotide sequence ID" value="NC_013223.1"/>
</dbReference>
<dbReference type="GO" id="GO:0005737">
    <property type="term" value="C:cytoplasm"/>
    <property type="evidence" value="ECO:0007669"/>
    <property type="project" value="TreeGrafter"/>
</dbReference>
<dbReference type="STRING" id="485915.Dret_1817"/>
<dbReference type="CDD" id="cd07067">
    <property type="entry name" value="HP_PGM_like"/>
    <property type="match status" value="1"/>
</dbReference>
<dbReference type="EMBL" id="CP001734">
    <property type="protein sequence ID" value="ACV69101.1"/>
    <property type="molecule type" value="Genomic_DNA"/>
</dbReference>
<dbReference type="InterPro" id="IPR013078">
    <property type="entry name" value="His_Pase_superF_clade-1"/>
</dbReference>
<dbReference type="Proteomes" id="UP000001052">
    <property type="component" value="Chromosome"/>
</dbReference>
<evidence type="ECO:0000313" key="4">
    <source>
        <dbReference type="Proteomes" id="UP000001052"/>
    </source>
</evidence>
<reference evidence="3 4" key="2">
    <citation type="journal article" date="2010" name="Stand. Genomic Sci.">
        <title>Complete genome sequence of Desulfohalobium retbaense type strain (HR(100)).</title>
        <authorList>
            <person name="Spring S."/>
            <person name="Nolan M."/>
            <person name="Lapidus A."/>
            <person name="Glavina Del Rio T."/>
            <person name="Copeland A."/>
            <person name="Tice H."/>
            <person name="Cheng J.F."/>
            <person name="Lucas S."/>
            <person name="Land M."/>
            <person name="Chen F."/>
            <person name="Bruce D."/>
            <person name="Goodwin L."/>
            <person name="Pitluck S."/>
            <person name="Ivanova N."/>
            <person name="Mavromatis K."/>
            <person name="Mikhailova N."/>
            <person name="Pati A."/>
            <person name="Chen A."/>
            <person name="Palaniappan K."/>
            <person name="Hauser L."/>
            <person name="Chang Y.J."/>
            <person name="Jeffries C.D."/>
            <person name="Munk C."/>
            <person name="Kiss H."/>
            <person name="Chain P."/>
            <person name="Han C."/>
            <person name="Brettin T."/>
            <person name="Detter J.C."/>
            <person name="Schuler E."/>
            <person name="Goker M."/>
            <person name="Rohde M."/>
            <person name="Bristow J."/>
            <person name="Eisen J.A."/>
            <person name="Markowitz V."/>
            <person name="Hugenholtz P."/>
            <person name="Kyrpides N.C."/>
            <person name="Klenk H.P."/>
        </authorList>
    </citation>
    <scope>NUCLEOTIDE SEQUENCE [LARGE SCALE GENOMIC DNA]</scope>
    <source>
        <strain evidence="3 4">DSM 5692</strain>
    </source>
</reference>
<organism evidence="3 4">
    <name type="scientific">Desulfohalobium retbaense (strain ATCC 49708 / DSM 5692 / JCM 16813 / HR100)</name>
    <dbReference type="NCBI Taxonomy" id="485915"/>
    <lineage>
        <taxon>Bacteria</taxon>
        <taxon>Pseudomonadati</taxon>
        <taxon>Thermodesulfobacteriota</taxon>
        <taxon>Desulfovibrionia</taxon>
        <taxon>Desulfovibrionales</taxon>
        <taxon>Desulfohalobiaceae</taxon>
        <taxon>Desulfohalobium</taxon>
    </lineage>
</organism>
<sequence length="208" mass="23366">MRPTHTLSILRHGQRHQDPQWRYTGQREVPLTAVGRRQAKEWAPVFQSWSIAPIWTSPLGRCQETARIIAAALQCPLAVEPALLEIDLGDWEGLTREEVRLRNPGAYEARGKNIATYRPPGGESFADLLERVRPWAEKTLTRAEQTVAVSHAGVVRVLACWARNAPLERLFDFTPPEGTMTIFHADHTGIHLHALGLSVQEFTARGLQ</sequence>
<dbReference type="PIRSF" id="PIRSF000709">
    <property type="entry name" value="6PFK_2-Ptase"/>
    <property type="match status" value="1"/>
</dbReference>
<keyword evidence="4" id="KW-1185">Reference proteome</keyword>
<evidence type="ECO:0000313" key="3">
    <source>
        <dbReference type="EMBL" id="ACV69101.1"/>
    </source>
</evidence>
<name>C8X3V4_DESRD</name>
<protein>
    <submittedName>
        <fullName evidence="3">Phosphoglycerate mutase</fullName>
    </submittedName>
</protein>
<dbReference type="PANTHER" id="PTHR48100:SF1">
    <property type="entry name" value="HISTIDINE PHOSPHATASE FAMILY PROTEIN-RELATED"/>
    <property type="match status" value="1"/>
</dbReference>
<feature type="binding site" evidence="2">
    <location>
        <position position="61"/>
    </location>
    <ligand>
        <name>substrate</name>
    </ligand>
</feature>
<dbReference type="eggNOG" id="COG0406">
    <property type="taxonomic scope" value="Bacteria"/>
</dbReference>
<feature type="active site" description="Proton donor/acceptor" evidence="1">
    <location>
        <position position="85"/>
    </location>
</feature>
<evidence type="ECO:0000256" key="2">
    <source>
        <dbReference type="PIRSR" id="PIRSR613078-2"/>
    </source>
</evidence>
<dbReference type="SUPFAM" id="SSF53254">
    <property type="entry name" value="Phosphoglycerate mutase-like"/>
    <property type="match status" value="1"/>
</dbReference>
<feature type="binding site" evidence="2">
    <location>
        <begin position="24"/>
        <end position="25"/>
    </location>
    <ligand>
        <name>substrate</name>
    </ligand>
</feature>
<dbReference type="GO" id="GO:0016791">
    <property type="term" value="F:phosphatase activity"/>
    <property type="evidence" value="ECO:0007669"/>
    <property type="project" value="TreeGrafter"/>
</dbReference>
<dbReference type="KEGG" id="drt:Dret_1817"/>
<feature type="active site" description="Tele-phosphohistidine intermediate" evidence="1">
    <location>
        <position position="12"/>
    </location>
</feature>
<dbReference type="PANTHER" id="PTHR48100">
    <property type="entry name" value="BROAD-SPECIFICITY PHOSPHATASE YOR283W-RELATED"/>
    <property type="match status" value="1"/>
</dbReference>
<dbReference type="HOGENOM" id="CLU_033323_8_4_7"/>
<proteinExistence type="predicted"/>
<dbReference type="InterPro" id="IPR029033">
    <property type="entry name" value="His_PPase_superfam"/>
</dbReference>
<dbReference type="Pfam" id="PF00300">
    <property type="entry name" value="His_Phos_1"/>
    <property type="match status" value="1"/>
</dbReference>
<dbReference type="OrthoDB" id="9781415at2"/>
<dbReference type="InterPro" id="IPR050275">
    <property type="entry name" value="PGM_Phosphatase"/>
</dbReference>
<dbReference type="SMART" id="SM00855">
    <property type="entry name" value="PGAM"/>
    <property type="match status" value="1"/>
</dbReference>
<reference evidence="4" key="1">
    <citation type="submission" date="2009-09" db="EMBL/GenBank/DDBJ databases">
        <title>The complete chromosome of Desulfohalobium retbaense DSM 5692.</title>
        <authorList>
            <consortium name="US DOE Joint Genome Institute (JGI-PGF)"/>
            <person name="Lucas S."/>
            <person name="Copeland A."/>
            <person name="Lapidus A."/>
            <person name="Glavina del Rio T."/>
            <person name="Dalin E."/>
            <person name="Tice H."/>
            <person name="Bruce D."/>
            <person name="Goodwin L."/>
            <person name="Pitluck S."/>
            <person name="Kyrpides N."/>
            <person name="Mavromatis K."/>
            <person name="Ivanova N."/>
            <person name="Mikhailova N."/>
            <person name="Munk A.C."/>
            <person name="Brettin T."/>
            <person name="Detter J.C."/>
            <person name="Han C."/>
            <person name="Tapia R."/>
            <person name="Larimer F."/>
            <person name="Land M."/>
            <person name="Hauser L."/>
            <person name="Markowitz V."/>
            <person name="Cheng J.-F."/>
            <person name="Hugenholtz P."/>
            <person name="Woyke T."/>
            <person name="Wu D."/>
            <person name="Spring S."/>
            <person name="Klenk H.-P."/>
            <person name="Eisen J.A."/>
        </authorList>
    </citation>
    <scope>NUCLEOTIDE SEQUENCE [LARGE SCALE GENOMIC DNA]</scope>
    <source>
        <strain evidence="4">DSM 5692</strain>
    </source>
</reference>